<comment type="similarity">
    <text evidence="2">Belongs to the RNase H family.</text>
</comment>
<evidence type="ECO:0000256" key="1">
    <source>
        <dbReference type="ARBA" id="ARBA00000077"/>
    </source>
</evidence>
<evidence type="ECO:0000256" key="4">
    <source>
        <dbReference type="ARBA" id="ARBA00022722"/>
    </source>
</evidence>
<dbReference type="InParanoid" id="G0P1M9"/>
<dbReference type="CDD" id="cd09280">
    <property type="entry name" value="RNase_HI_eukaryote_like"/>
    <property type="match status" value="2"/>
</dbReference>
<dbReference type="AlphaFoldDB" id="G0P1M9"/>
<comment type="catalytic activity">
    <reaction evidence="1">
        <text>Endonucleolytic cleavage to 5'-phosphomonoester.</text>
        <dbReference type="EC" id="3.1.26.4"/>
    </reaction>
</comment>
<dbReference type="EC" id="3.1.26.4" evidence="3"/>
<dbReference type="GO" id="GO:0046872">
    <property type="term" value="F:metal ion binding"/>
    <property type="evidence" value="ECO:0007669"/>
    <property type="project" value="UniProtKB-KW"/>
</dbReference>
<evidence type="ECO:0000256" key="3">
    <source>
        <dbReference type="ARBA" id="ARBA00012180"/>
    </source>
</evidence>
<dbReference type="HOGENOM" id="CLU_750572_0_0_1"/>
<dbReference type="GO" id="GO:0043137">
    <property type="term" value="P:DNA replication, removal of RNA primer"/>
    <property type="evidence" value="ECO:0007669"/>
    <property type="project" value="TreeGrafter"/>
</dbReference>
<dbReference type="eggNOG" id="KOG3752">
    <property type="taxonomic scope" value="Eukaryota"/>
</dbReference>
<dbReference type="InterPro" id="IPR050092">
    <property type="entry name" value="RNase_H"/>
</dbReference>
<dbReference type="InterPro" id="IPR002156">
    <property type="entry name" value="RNaseH_domain"/>
</dbReference>
<protein>
    <recommendedName>
        <fullName evidence="3">ribonuclease H</fullName>
        <ecNumber evidence="3">3.1.26.4</ecNumber>
    </recommendedName>
</protein>
<evidence type="ECO:0000313" key="10">
    <source>
        <dbReference type="Proteomes" id="UP000008068"/>
    </source>
</evidence>
<dbReference type="PANTHER" id="PTHR10642:SF26">
    <property type="entry name" value="RIBONUCLEASE H1"/>
    <property type="match status" value="1"/>
</dbReference>
<dbReference type="InterPro" id="IPR012337">
    <property type="entry name" value="RNaseH-like_sf"/>
</dbReference>
<feature type="domain" description="RNase H type-1" evidence="8">
    <location>
        <begin position="265"/>
        <end position="403"/>
    </location>
</feature>
<evidence type="ECO:0000256" key="5">
    <source>
        <dbReference type="ARBA" id="ARBA00022723"/>
    </source>
</evidence>
<reference evidence="10" key="1">
    <citation type="submission" date="2011-07" db="EMBL/GenBank/DDBJ databases">
        <authorList>
            <consortium name="Caenorhabditis brenneri Sequencing and Analysis Consortium"/>
            <person name="Wilson R.K."/>
        </authorList>
    </citation>
    <scope>NUCLEOTIDE SEQUENCE [LARGE SCALE GENOMIC DNA]</scope>
    <source>
        <strain evidence="10">PB2801</strain>
    </source>
</reference>
<evidence type="ECO:0000259" key="8">
    <source>
        <dbReference type="PROSITE" id="PS50879"/>
    </source>
</evidence>
<evidence type="ECO:0000256" key="6">
    <source>
        <dbReference type="ARBA" id="ARBA00022759"/>
    </source>
</evidence>
<sequence length="456" mass="51999">MKYSEQAQLDREHYGKLIAKNGIKKFEKLFPHAVPTCIKYKVIAKVCTSGSCHLQGTPNARATFGVFWGDGHPKNFCEKVYGIQEKNRAELLAALIAIGQAIGNGYYAIKIQTESEFVKMVIDKKLNLEKPDYRNYHDLKYILDLLTRHIEVFVEHVKSHSGHHGNEQAGRLAKIAMYPDEEDVDEKAGKVGKINLNSREETQSGNTEKTSFLSLKNRRNTIDFAMKYSEKIQWYRQHYGVLVLIFGIKEFEELFPDEIATCVKYKVIAKVYTDGSCHLQGTPNARAGFGVFWGDGHPNNFSGKVDGIQENNRAELAAAEHAIWQAMRDGYSGVKIQTDSEFVRMVIDRTLDIRKPAYRNYHDLADLIEEWRKQIAICVEHVKSHSGHHGNEEADRLAKIATYPDEDDVDELAGSVGRIHLNKTHKRRAQLKRAKARKEEARLRKEMGCSLRKIPQ</sequence>
<dbReference type="InterPro" id="IPR036397">
    <property type="entry name" value="RNaseH_sf"/>
</dbReference>
<organism evidence="10">
    <name type="scientific">Caenorhabditis brenneri</name>
    <name type="common">Nematode worm</name>
    <dbReference type="NCBI Taxonomy" id="135651"/>
    <lineage>
        <taxon>Eukaryota</taxon>
        <taxon>Metazoa</taxon>
        <taxon>Ecdysozoa</taxon>
        <taxon>Nematoda</taxon>
        <taxon>Chromadorea</taxon>
        <taxon>Rhabditida</taxon>
        <taxon>Rhabditina</taxon>
        <taxon>Rhabditomorpha</taxon>
        <taxon>Rhabditoidea</taxon>
        <taxon>Rhabditidae</taxon>
        <taxon>Peloderinae</taxon>
        <taxon>Caenorhabditis</taxon>
    </lineage>
</organism>
<dbReference type="EMBL" id="GL380016">
    <property type="protein sequence ID" value="EGT42758.1"/>
    <property type="molecule type" value="Genomic_DNA"/>
</dbReference>
<dbReference type="PANTHER" id="PTHR10642">
    <property type="entry name" value="RIBONUCLEASE H1"/>
    <property type="match status" value="1"/>
</dbReference>
<dbReference type="PROSITE" id="PS50879">
    <property type="entry name" value="RNASE_H_1"/>
    <property type="match status" value="2"/>
</dbReference>
<dbReference type="GO" id="GO:0004523">
    <property type="term" value="F:RNA-DNA hybrid ribonuclease activity"/>
    <property type="evidence" value="ECO:0007669"/>
    <property type="project" value="UniProtKB-EC"/>
</dbReference>
<gene>
    <name evidence="9" type="ORF">CAEBREN_26064</name>
</gene>
<evidence type="ECO:0000256" key="7">
    <source>
        <dbReference type="ARBA" id="ARBA00022801"/>
    </source>
</evidence>
<dbReference type="Pfam" id="PF00075">
    <property type="entry name" value="RNase_H"/>
    <property type="match status" value="2"/>
</dbReference>
<dbReference type="GO" id="GO:0003676">
    <property type="term" value="F:nucleic acid binding"/>
    <property type="evidence" value="ECO:0007669"/>
    <property type="project" value="InterPro"/>
</dbReference>
<dbReference type="OrthoDB" id="90239at2759"/>
<keyword evidence="7" id="KW-0378">Hydrolase</keyword>
<feature type="domain" description="RNase H type-1" evidence="8">
    <location>
        <begin position="40"/>
        <end position="178"/>
    </location>
</feature>
<dbReference type="Proteomes" id="UP000008068">
    <property type="component" value="Unassembled WGS sequence"/>
</dbReference>
<keyword evidence="4" id="KW-0540">Nuclease</keyword>
<accession>G0P1M9</accession>
<dbReference type="SUPFAM" id="SSF53098">
    <property type="entry name" value="Ribonuclease H-like"/>
    <property type="match status" value="2"/>
</dbReference>
<name>G0P1M9_CAEBE</name>
<evidence type="ECO:0000256" key="2">
    <source>
        <dbReference type="ARBA" id="ARBA00005300"/>
    </source>
</evidence>
<keyword evidence="6" id="KW-0255">Endonuclease</keyword>
<proteinExistence type="inferred from homology"/>
<dbReference type="Gene3D" id="3.30.420.10">
    <property type="entry name" value="Ribonuclease H-like superfamily/Ribonuclease H"/>
    <property type="match status" value="2"/>
</dbReference>
<keyword evidence="5" id="KW-0479">Metal-binding</keyword>
<dbReference type="STRING" id="135651.G0P1M9"/>
<keyword evidence="10" id="KW-1185">Reference proteome</keyword>
<evidence type="ECO:0000313" key="9">
    <source>
        <dbReference type="EMBL" id="EGT42758.1"/>
    </source>
</evidence>